<dbReference type="OrthoDB" id="6345539at2759"/>
<dbReference type="Pfam" id="PF00147">
    <property type="entry name" value="Fibrinogen_C"/>
    <property type="match status" value="1"/>
</dbReference>
<dbReference type="CDD" id="cd00087">
    <property type="entry name" value="FReD"/>
    <property type="match status" value="1"/>
</dbReference>
<evidence type="ECO:0000256" key="2">
    <source>
        <dbReference type="SAM" id="Coils"/>
    </source>
</evidence>
<sequence>MLLKAHPTETKDCNLSHWIDKNKSTLNTPRHASLYRELQSLLKQSVTIDCSSLQKYTEIIEIPEYHNIFDDLSSIADDLENVDINSKTKKQNYKAKRKLSCSLFSDKNSTTIKSNSTKKIVISFNEICSRKLNSSSSLLCFYVHLKLQLPTCKFDDLSNLPPIANLSSSADQSDKKLLKIDEEYDPTESLDEETDNIVSAKNTTVEDIEKKQDNETEKSRNKDNVVTNSQPLDKEKEKVPLLTANQEEQTDAKKKDESNHSVQENLNFSKLKEIEIQLLKLENRFLLSNVEKRNDSLSLVQVENHILRLENFLLSMNNTLALVQAENNRLKEKQNDFDRTITQVKMETRKLSIPALPDSHSRLPEQVVRQEKLVINLKKEVDRQKLKVSSLEAKNSVLIKAMKKQTNAISKLLKKFDQLTEKTNYLDEHVTKLSSDTTPPQVPDGKEDDKINTKEDSKDSDNIKPSAEIQSGKTSKEKEQIAQHQEPMANSPSNNVKEENRSEGNEKNKETSSVKSQQPVVQEKENEEGIMDKKNITSDEVLAKANGDSNKAKRDIENINQEPVKPSTDSNIDNEKTSRSKQSEQKRKDEKVQRNDKIQDTILYRSNSGADKDCWDYYKKGRRRDTALNIQLSADNSVISVSCDMTNGGWTIIQKRHEGSTNFFRDWSEYKKGFGQQFSDHWIGLDNIHKLTNQDRYSLRIDMMNWERETATVEYEYFSVDNEANGYKLNISGFSGSEAGDSLSKHNGWKFSTKDVDNDGAKKELGGSCAKRFNGAWWYHKCYSSNLNGLYYRGGKVDDGAFDGVSWKSWTGSKKSLKQVSMKIRPRRTKLDD</sequence>
<feature type="compositionally biased region" description="Basic and acidic residues" evidence="3">
    <location>
        <begin position="496"/>
        <end position="512"/>
    </location>
</feature>
<dbReference type="SUPFAM" id="SSF56496">
    <property type="entry name" value="Fibrinogen C-terminal domain-like"/>
    <property type="match status" value="1"/>
</dbReference>
<evidence type="ECO:0000256" key="3">
    <source>
        <dbReference type="SAM" id="MobiDB-lite"/>
    </source>
</evidence>
<feature type="compositionally biased region" description="Acidic residues" evidence="3">
    <location>
        <begin position="183"/>
        <end position="195"/>
    </location>
</feature>
<feature type="coiled-coil region" evidence="2">
    <location>
        <begin position="374"/>
        <end position="422"/>
    </location>
</feature>
<evidence type="ECO:0000259" key="4">
    <source>
        <dbReference type="PROSITE" id="PS51406"/>
    </source>
</evidence>
<dbReference type="AlphaFoldDB" id="A0A7I8W304"/>
<feature type="compositionally biased region" description="Basic and acidic residues" evidence="3">
    <location>
        <begin position="250"/>
        <end position="259"/>
    </location>
</feature>
<protein>
    <submittedName>
        <fullName evidence="5">DgyrCDS11337</fullName>
    </submittedName>
</protein>
<name>A0A7I8W304_9ANNE</name>
<dbReference type="InterPro" id="IPR002181">
    <property type="entry name" value="Fibrinogen_a/b/g_C_dom"/>
</dbReference>
<feature type="region of interest" description="Disordered" evidence="3">
    <location>
        <begin position="430"/>
        <end position="599"/>
    </location>
</feature>
<evidence type="ECO:0000313" key="6">
    <source>
        <dbReference type="Proteomes" id="UP000549394"/>
    </source>
</evidence>
<accession>A0A7I8W304</accession>
<gene>
    <name evidence="5" type="ORF">DGYR_LOCUS10682</name>
</gene>
<evidence type="ECO:0000313" key="5">
    <source>
        <dbReference type="EMBL" id="CAD5122942.1"/>
    </source>
</evidence>
<dbReference type="InterPro" id="IPR036056">
    <property type="entry name" value="Fibrinogen-like_C"/>
</dbReference>
<feature type="compositionally biased region" description="Basic and acidic residues" evidence="3">
    <location>
        <begin position="573"/>
        <end position="599"/>
    </location>
</feature>
<dbReference type="PROSITE" id="PS00514">
    <property type="entry name" value="FIBRINOGEN_C_1"/>
    <property type="match status" value="1"/>
</dbReference>
<feature type="region of interest" description="Disordered" evidence="3">
    <location>
        <begin position="183"/>
        <end position="262"/>
    </location>
</feature>
<dbReference type="InterPro" id="IPR014716">
    <property type="entry name" value="Fibrinogen_a/b/g_C_1"/>
</dbReference>
<comment type="caution">
    <text evidence="5">The sequence shown here is derived from an EMBL/GenBank/DDBJ whole genome shotgun (WGS) entry which is preliminary data.</text>
</comment>
<dbReference type="GO" id="GO:0005615">
    <property type="term" value="C:extracellular space"/>
    <property type="evidence" value="ECO:0007669"/>
    <property type="project" value="TreeGrafter"/>
</dbReference>
<feature type="compositionally biased region" description="Polar residues" evidence="3">
    <location>
        <begin position="196"/>
        <end position="205"/>
    </location>
</feature>
<organism evidence="5 6">
    <name type="scientific">Dimorphilus gyrociliatus</name>
    <dbReference type="NCBI Taxonomy" id="2664684"/>
    <lineage>
        <taxon>Eukaryota</taxon>
        <taxon>Metazoa</taxon>
        <taxon>Spiralia</taxon>
        <taxon>Lophotrochozoa</taxon>
        <taxon>Annelida</taxon>
        <taxon>Polychaeta</taxon>
        <taxon>Polychaeta incertae sedis</taxon>
        <taxon>Dinophilidae</taxon>
        <taxon>Dimorphilus</taxon>
    </lineage>
</organism>
<evidence type="ECO:0000256" key="1">
    <source>
        <dbReference type="ARBA" id="ARBA00023157"/>
    </source>
</evidence>
<feature type="compositionally biased region" description="Basic and acidic residues" evidence="3">
    <location>
        <begin position="207"/>
        <end position="223"/>
    </location>
</feature>
<dbReference type="PANTHER" id="PTHR19143">
    <property type="entry name" value="FIBRINOGEN/TENASCIN/ANGIOPOEITIN"/>
    <property type="match status" value="1"/>
</dbReference>
<dbReference type="InterPro" id="IPR020837">
    <property type="entry name" value="Fibrinogen_CS"/>
</dbReference>
<keyword evidence="1" id="KW-1015">Disulfide bond</keyword>
<feature type="domain" description="Fibrinogen C-terminal" evidence="4">
    <location>
        <begin position="605"/>
        <end position="828"/>
    </location>
</feature>
<dbReference type="PROSITE" id="PS51406">
    <property type="entry name" value="FIBRINOGEN_C_2"/>
    <property type="match status" value="1"/>
</dbReference>
<dbReference type="PANTHER" id="PTHR19143:SF459">
    <property type="entry name" value="FIBRINOGEN C-TERMINAL DOMAIN-CONTAINING PROTEIN"/>
    <property type="match status" value="1"/>
</dbReference>
<feature type="compositionally biased region" description="Basic and acidic residues" evidence="3">
    <location>
        <begin position="444"/>
        <end position="462"/>
    </location>
</feature>
<dbReference type="Gene3D" id="3.90.215.10">
    <property type="entry name" value="Gamma Fibrinogen, chain A, domain 1"/>
    <property type="match status" value="1"/>
</dbReference>
<reference evidence="5 6" key="1">
    <citation type="submission" date="2020-08" db="EMBL/GenBank/DDBJ databases">
        <authorList>
            <person name="Hejnol A."/>
        </authorList>
    </citation>
    <scope>NUCLEOTIDE SEQUENCE [LARGE SCALE GENOMIC DNA]</scope>
</reference>
<proteinExistence type="predicted"/>
<keyword evidence="2" id="KW-0175">Coiled coil</keyword>
<dbReference type="Proteomes" id="UP000549394">
    <property type="component" value="Unassembled WGS sequence"/>
</dbReference>
<dbReference type="InterPro" id="IPR050373">
    <property type="entry name" value="Fibrinogen_C-term_domain"/>
</dbReference>
<dbReference type="SMART" id="SM00186">
    <property type="entry name" value="FBG"/>
    <property type="match status" value="1"/>
</dbReference>
<dbReference type="EMBL" id="CAJFCJ010000019">
    <property type="protein sequence ID" value="CAD5122942.1"/>
    <property type="molecule type" value="Genomic_DNA"/>
</dbReference>
<keyword evidence="6" id="KW-1185">Reference proteome</keyword>